<keyword evidence="7" id="KW-0130">Cell adhesion</keyword>
<name>A0A0L8GN15_OCTBM</name>
<dbReference type="Gene3D" id="2.60.40.60">
    <property type="entry name" value="Cadherins"/>
    <property type="match status" value="6"/>
</dbReference>
<evidence type="ECO:0000256" key="10">
    <source>
        <dbReference type="ARBA" id="ARBA00023180"/>
    </source>
</evidence>
<feature type="domain" description="Cadherin" evidence="14">
    <location>
        <begin position="366"/>
        <end position="463"/>
    </location>
</feature>
<sequence length="966" mass="108996">MIEILETCLIFSLLHTLICAEVIFRVKENQNIDSKVGDIAHSTQFLDSLSRSETKQIWFSRLKQGTDRGSELFNVSKSGKLYTAKELDAESLCKYNTDCFKMVEVAVRKKESFIKIIEIKVFIEDINDNKPEFPSEEIHIKFSERDSKGSKISIPNAIDKDMATINSQINYQLRKYANEPFTLSVTKKRFGTSKLEIMLEKKLDREVKDKYLVQIIAIDEGYPPMQSVLNVHINVTDVNDNPPIFSQNIYNVSVSTKHRRDTPIVILSATDNDLGQNGKVSYFFGSKTANIVKTCFELKKTTGEIFLLKTPSLAQKQVQILQIEAKDGGNPPLSSTAMVIVNLVSEKNNAPVIDMNFISESLGNVATISEGIEVGSFIAYVKITDNDVGSNGEVSCSLHHNILLLQSLGRKKYKILVKNRIDREEKSNIDFTITCKDKASPPMKTQRRFSIQVMDVNDEKPQFTKDTFKFLTYENEKPNFPVGFINATDPDLGLGGQLMYSLFSKKNQVVPFKISNFGFISTLQPLDREKQNIYEFQALVRDSGIPLLNNTTNVIIEVMDENDNAPYFTFPSVSPFNLDIHYEPQSNNDVTTLRASDRDSHVNAFLRYEIIRGNHKQLFIINPYTGVLSFSRPVYQNDAGSYDLQFVVKDSGTPVLSSTTTVFLTLTVSNSTSQLYTAQHTESDDMIHISLVVIIVIAAVIISTAIVVSIIVCVVQRQNHSDVQYGYRTDTNNEFIGDKRQSECATELMCPEYDVPVPILKHPCSSQSSKVASLRKESQTEFNQNFNYEGATSDFQLKTVADSTYQRSLLRNPKNSQIDEKAVKVVELCGEKPRSCHANDREHNWAEREIGHYEELKGIKSCLPVEFQSSAKLSLPLAISRYKDTISHAKLSNQTEAIQNPSSHNDVIDLKSYRVNNTDPKTASQSWNLPMRNSFTSYSKPLPALPYPWNSLKVPSSEKYAKVPLK</sequence>
<evidence type="ECO:0000256" key="12">
    <source>
        <dbReference type="SAM" id="Phobius"/>
    </source>
</evidence>
<evidence type="ECO:0000256" key="5">
    <source>
        <dbReference type="ARBA" id="ARBA00022737"/>
    </source>
</evidence>
<feature type="chain" id="PRO_5005583129" description="Cadherin domain-containing protein" evidence="13">
    <location>
        <begin position="21"/>
        <end position="966"/>
    </location>
</feature>
<evidence type="ECO:0000256" key="11">
    <source>
        <dbReference type="PROSITE-ProRule" id="PRU00043"/>
    </source>
</evidence>
<feature type="domain" description="Cadherin" evidence="14">
    <location>
        <begin position="572"/>
        <end position="676"/>
    </location>
</feature>
<organism evidence="15">
    <name type="scientific">Octopus bimaculoides</name>
    <name type="common">California two-spotted octopus</name>
    <dbReference type="NCBI Taxonomy" id="37653"/>
    <lineage>
        <taxon>Eukaryota</taxon>
        <taxon>Metazoa</taxon>
        <taxon>Spiralia</taxon>
        <taxon>Lophotrochozoa</taxon>
        <taxon>Mollusca</taxon>
        <taxon>Cephalopoda</taxon>
        <taxon>Coleoidea</taxon>
        <taxon>Octopodiformes</taxon>
        <taxon>Octopoda</taxon>
        <taxon>Incirrata</taxon>
        <taxon>Octopodidae</taxon>
        <taxon>Octopus</taxon>
    </lineage>
</organism>
<protein>
    <recommendedName>
        <fullName evidence="14">Cadherin domain-containing protein</fullName>
    </recommendedName>
</protein>
<evidence type="ECO:0000256" key="6">
    <source>
        <dbReference type="ARBA" id="ARBA00022837"/>
    </source>
</evidence>
<feature type="transmembrane region" description="Helical" evidence="12">
    <location>
        <begin position="689"/>
        <end position="715"/>
    </location>
</feature>
<keyword evidence="8 12" id="KW-1133">Transmembrane helix</keyword>
<dbReference type="InterPro" id="IPR015919">
    <property type="entry name" value="Cadherin-like_sf"/>
</dbReference>
<dbReference type="PANTHER" id="PTHR24028">
    <property type="entry name" value="CADHERIN-87A"/>
    <property type="match status" value="1"/>
</dbReference>
<dbReference type="FunFam" id="2.60.40.60:FF:000007">
    <property type="entry name" value="Protocadherin alpha 2"/>
    <property type="match status" value="1"/>
</dbReference>
<dbReference type="InterPro" id="IPR020894">
    <property type="entry name" value="Cadherin_CS"/>
</dbReference>
<evidence type="ECO:0000256" key="2">
    <source>
        <dbReference type="ARBA" id="ARBA00022475"/>
    </source>
</evidence>
<dbReference type="CDD" id="cd11304">
    <property type="entry name" value="Cadherin_repeat"/>
    <property type="match status" value="6"/>
</dbReference>
<dbReference type="EMBL" id="KQ421158">
    <property type="protein sequence ID" value="KOF78234.1"/>
    <property type="molecule type" value="Genomic_DNA"/>
</dbReference>
<keyword evidence="10" id="KW-0325">Glycoprotein</keyword>
<dbReference type="OrthoDB" id="6252479at2759"/>
<feature type="domain" description="Cadherin" evidence="14">
    <location>
        <begin position="134"/>
        <end position="245"/>
    </location>
</feature>
<accession>A0A0L8GN15</accession>
<dbReference type="PRINTS" id="PR00205">
    <property type="entry name" value="CADHERIN"/>
</dbReference>
<evidence type="ECO:0000259" key="14">
    <source>
        <dbReference type="PROSITE" id="PS50268"/>
    </source>
</evidence>
<evidence type="ECO:0000256" key="3">
    <source>
        <dbReference type="ARBA" id="ARBA00022692"/>
    </source>
</evidence>
<comment type="subcellular location">
    <subcellularLocation>
        <location evidence="1">Cell membrane</location>
        <topology evidence="1">Single-pass type I membrane protein</topology>
    </subcellularLocation>
</comment>
<feature type="domain" description="Cadherin" evidence="14">
    <location>
        <begin position="464"/>
        <end position="568"/>
    </location>
</feature>
<dbReference type="PROSITE" id="PS00232">
    <property type="entry name" value="CADHERIN_1"/>
    <property type="match status" value="2"/>
</dbReference>
<proteinExistence type="predicted"/>
<dbReference type="SMART" id="SM00112">
    <property type="entry name" value="CA"/>
    <property type="match status" value="5"/>
</dbReference>
<dbReference type="OMA" id="HIASHDK"/>
<evidence type="ECO:0000256" key="4">
    <source>
        <dbReference type="ARBA" id="ARBA00022729"/>
    </source>
</evidence>
<evidence type="ECO:0000256" key="13">
    <source>
        <dbReference type="SAM" id="SignalP"/>
    </source>
</evidence>
<feature type="domain" description="Cadherin" evidence="14">
    <location>
        <begin position="24"/>
        <end position="133"/>
    </location>
</feature>
<keyword evidence="4 13" id="KW-0732">Signal</keyword>
<reference evidence="15" key="1">
    <citation type="submission" date="2015-07" db="EMBL/GenBank/DDBJ databases">
        <title>MeaNS - Measles Nucleotide Surveillance Program.</title>
        <authorList>
            <person name="Tran T."/>
            <person name="Druce J."/>
        </authorList>
    </citation>
    <scope>NUCLEOTIDE SEQUENCE</scope>
    <source>
        <strain evidence="15">UCB-OBI-ISO-001</strain>
        <tissue evidence="15">Gonad</tissue>
    </source>
</reference>
<dbReference type="Pfam" id="PF00028">
    <property type="entry name" value="Cadherin"/>
    <property type="match status" value="5"/>
</dbReference>
<dbReference type="InterPro" id="IPR050174">
    <property type="entry name" value="Protocadherin/Cadherin-CA"/>
</dbReference>
<dbReference type="PROSITE" id="PS50268">
    <property type="entry name" value="CADHERIN_2"/>
    <property type="match status" value="6"/>
</dbReference>
<dbReference type="GO" id="GO:0005886">
    <property type="term" value="C:plasma membrane"/>
    <property type="evidence" value="ECO:0007669"/>
    <property type="project" value="UniProtKB-SubCell"/>
</dbReference>
<keyword evidence="9 12" id="KW-0472">Membrane</keyword>
<keyword evidence="5" id="KW-0677">Repeat</keyword>
<feature type="signal peptide" evidence="13">
    <location>
        <begin position="1"/>
        <end position="20"/>
    </location>
</feature>
<dbReference type="PANTHER" id="PTHR24028:SF146">
    <property type="entry name" value="CADHERIN 96CB, ISOFORM D-RELATED"/>
    <property type="match status" value="1"/>
</dbReference>
<dbReference type="AlphaFoldDB" id="A0A0L8GN15"/>
<keyword evidence="6 11" id="KW-0106">Calcium</keyword>
<feature type="domain" description="Cadherin" evidence="14">
    <location>
        <begin position="246"/>
        <end position="353"/>
    </location>
</feature>
<evidence type="ECO:0000256" key="1">
    <source>
        <dbReference type="ARBA" id="ARBA00004251"/>
    </source>
</evidence>
<dbReference type="FunFam" id="2.60.40.60:FF:000004">
    <property type="entry name" value="Protocadherin 1 gamma 2"/>
    <property type="match status" value="1"/>
</dbReference>
<dbReference type="InterPro" id="IPR002126">
    <property type="entry name" value="Cadherin-like_dom"/>
</dbReference>
<evidence type="ECO:0000256" key="7">
    <source>
        <dbReference type="ARBA" id="ARBA00022889"/>
    </source>
</evidence>
<dbReference type="GO" id="GO:0007156">
    <property type="term" value="P:homophilic cell adhesion via plasma membrane adhesion molecules"/>
    <property type="evidence" value="ECO:0007669"/>
    <property type="project" value="InterPro"/>
</dbReference>
<evidence type="ECO:0000313" key="15">
    <source>
        <dbReference type="EMBL" id="KOF78234.1"/>
    </source>
</evidence>
<evidence type="ECO:0000256" key="8">
    <source>
        <dbReference type="ARBA" id="ARBA00022989"/>
    </source>
</evidence>
<keyword evidence="2" id="KW-1003">Cell membrane</keyword>
<dbReference type="KEGG" id="obi:128246972"/>
<gene>
    <name evidence="15" type="ORF">OCBIM_22031089mg</name>
</gene>
<dbReference type="FunFam" id="2.60.40.60:FF:000015">
    <property type="entry name" value="FAT atypical cadherin 1"/>
    <property type="match status" value="1"/>
</dbReference>
<keyword evidence="3 12" id="KW-0812">Transmembrane</keyword>
<evidence type="ECO:0000256" key="9">
    <source>
        <dbReference type="ARBA" id="ARBA00023136"/>
    </source>
</evidence>
<dbReference type="SUPFAM" id="SSF49313">
    <property type="entry name" value="Cadherin-like"/>
    <property type="match status" value="5"/>
</dbReference>
<dbReference type="GO" id="GO:0005509">
    <property type="term" value="F:calcium ion binding"/>
    <property type="evidence" value="ECO:0007669"/>
    <property type="project" value="UniProtKB-UniRule"/>
</dbReference>
<dbReference type="FunFam" id="2.60.40.60:FF:000002">
    <property type="entry name" value="Protocadherin alpha 2"/>
    <property type="match status" value="1"/>
</dbReference>